<dbReference type="Gene3D" id="1.10.3730.20">
    <property type="match status" value="1"/>
</dbReference>
<feature type="transmembrane region" description="Helical" evidence="8">
    <location>
        <begin position="96"/>
        <end position="121"/>
    </location>
</feature>
<dbReference type="Proteomes" id="UP000719766">
    <property type="component" value="Unassembled WGS sequence"/>
</dbReference>
<evidence type="ECO:0000313" key="10">
    <source>
        <dbReference type="Proteomes" id="UP000719766"/>
    </source>
</evidence>
<feature type="transmembrane region" description="Helical" evidence="8">
    <location>
        <begin position="32"/>
        <end position="52"/>
    </location>
</feature>
<keyword evidence="5 8" id="KW-1133">Transmembrane helix</keyword>
<gene>
    <name evidence="9" type="ORF">HD556DRAFT_1277276</name>
</gene>
<evidence type="ECO:0000256" key="8">
    <source>
        <dbReference type="SAM" id="Phobius"/>
    </source>
</evidence>
<evidence type="ECO:0000256" key="3">
    <source>
        <dbReference type="ARBA" id="ARBA00022597"/>
    </source>
</evidence>
<organism evidence="9 10">
    <name type="scientific">Suillus plorans</name>
    <dbReference type="NCBI Taxonomy" id="116603"/>
    <lineage>
        <taxon>Eukaryota</taxon>
        <taxon>Fungi</taxon>
        <taxon>Dikarya</taxon>
        <taxon>Basidiomycota</taxon>
        <taxon>Agaricomycotina</taxon>
        <taxon>Agaricomycetes</taxon>
        <taxon>Agaricomycetidae</taxon>
        <taxon>Boletales</taxon>
        <taxon>Suillineae</taxon>
        <taxon>Suillaceae</taxon>
        <taxon>Suillus</taxon>
    </lineage>
</organism>
<dbReference type="GeneID" id="64593014"/>
<accession>A0A9P7DBT5</accession>
<feature type="transmembrane region" description="Helical" evidence="8">
    <location>
        <begin position="321"/>
        <end position="344"/>
    </location>
</feature>
<feature type="transmembrane region" description="Helical" evidence="8">
    <location>
        <begin position="350"/>
        <end position="370"/>
    </location>
</feature>
<dbReference type="Pfam" id="PF08449">
    <property type="entry name" value="UAA"/>
    <property type="match status" value="1"/>
</dbReference>
<evidence type="ECO:0000313" key="9">
    <source>
        <dbReference type="EMBL" id="KAG1787675.1"/>
    </source>
</evidence>
<dbReference type="RefSeq" id="XP_041154998.1">
    <property type="nucleotide sequence ID" value="XM_041299250.1"/>
</dbReference>
<dbReference type="AlphaFoldDB" id="A0A9P7DBT5"/>
<evidence type="ECO:0000256" key="1">
    <source>
        <dbReference type="ARBA" id="ARBA00004127"/>
    </source>
</evidence>
<evidence type="ECO:0000256" key="4">
    <source>
        <dbReference type="ARBA" id="ARBA00022692"/>
    </source>
</evidence>
<reference evidence="9" key="1">
    <citation type="journal article" date="2020" name="New Phytol.">
        <title>Comparative genomics reveals dynamic genome evolution in host specialist ectomycorrhizal fungi.</title>
        <authorList>
            <person name="Lofgren L.A."/>
            <person name="Nguyen N.H."/>
            <person name="Vilgalys R."/>
            <person name="Ruytinx J."/>
            <person name="Liao H.L."/>
            <person name="Branco S."/>
            <person name="Kuo A."/>
            <person name="LaButti K."/>
            <person name="Lipzen A."/>
            <person name="Andreopoulos W."/>
            <person name="Pangilinan J."/>
            <person name="Riley R."/>
            <person name="Hundley H."/>
            <person name="Na H."/>
            <person name="Barry K."/>
            <person name="Grigoriev I.V."/>
            <person name="Stajich J.E."/>
            <person name="Kennedy P.G."/>
        </authorList>
    </citation>
    <scope>NUCLEOTIDE SEQUENCE</scope>
    <source>
        <strain evidence="9">S12</strain>
    </source>
</reference>
<sequence length="380" mass="41490">MLSLSDWITTLSLVFGGCCSNAITLEHITARYPNAGVLITFFQFLIVSLYGLPKQFTFNDPPESKHAANGPNGTVSAPTTPRRRWIPRLKNRKVPLLPYFIQVALFFVLSTLNNAAFAYHIPMTVHIVFRSGGMIINMILGWMFTKKRYTVRQVVSVVVVTAGIITTTLSASKPKSHTAEVLGTSNTSLYAMGISILGLALVLSGFLGLIQDWVYARYIAPAEAEAASDPTGQSLWQEHMFYLHSLALPLFYLSKDNISMELTRMSSSPPVFLSLPQSGPLAPYEAGLIVPSIFVYLLLNTCTQLVCVVGVNRLTGRVSSLTVTLILTVRKAISLLLSVAVYGGQGNTEMWVGAGLVFIGTIGYSTGIKIQSNDQKEKKD</sequence>
<evidence type="ECO:0000256" key="6">
    <source>
        <dbReference type="ARBA" id="ARBA00023136"/>
    </source>
</evidence>
<name>A0A9P7DBT5_9AGAM</name>
<dbReference type="GO" id="GO:0000139">
    <property type="term" value="C:Golgi membrane"/>
    <property type="evidence" value="ECO:0007669"/>
    <property type="project" value="TreeGrafter"/>
</dbReference>
<dbReference type="SUPFAM" id="SSF103481">
    <property type="entry name" value="Multidrug resistance efflux transporter EmrE"/>
    <property type="match status" value="1"/>
</dbReference>
<keyword evidence="6 8" id="KW-0472">Membrane</keyword>
<feature type="region of interest" description="Disordered" evidence="7">
    <location>
        <begin position="62"/>
        <end position="81"/>
    </location>
</feature>
<dbReference type="InterPro" id="IPR013657">
    <property type="entry name" value="SCL35B1-4/HUT1"/>
</dbReference>
<dbReference type="GO" id="GO:0005789">
    <property type="term" value="C:endoplasmic reticulum membrane"/>
    <property type="evidence" value="ECO:0007669"/>
    <property type="project" value="TreeGrafter"/>
</dbReference>
<proteinExistence type="predicted"/>
<feature type="transmembrane region" description="Helical" evidence="8">
    <location>
        <begin position="151"/>
        <end position="169"/>
    </location>
</feature>
<keyword evidence="10" id="KW-1185">Reference proteome</keyword>
<dbReference type="GO" id="GO:0005462">
    <property type="term" value="F:UDP-N-acetylglucosamine transmembrane transporter activity"/>
    <property type="evidence" value="ECO:0007669"/>
    <property type="project" value="TreeGrafter"/>
</dbReference>
<comment type="subcellular location">
    <subcellularLocation>
        <location evidence="1">Endomembrane system</location>
        <topology evidence="1">Multi-pass membrane protein</topology>
    </subcellularLocation>
</comment>
<protein>
    <submittedName>
        <fullName evidence="9">UAA transporter</fullName>
    </submittedName>
</protein>
<feature type="transmembrane region" description="Helical" evidence="8">
    <location>
        <begin position="127"/>
        <end position="144"/>
    </location>
</feature>
<dbReference type="PANTHER" id="PTHR10778:SF4">
    <property type="entry name" value="NUCLEOTIDE SUGAR TRANSPORTER SLC35B4"/>
    <property type="match status" value="1"/>
</dbReference>
<evidence type="ECO:0000256" key="5">
    <source>
        <dbReference type="ARBA" id="ARBA00022989"/>
    </source>
</evidence>
<keyword evidence="4 8" id="KW-0812">Transmembrane</keyword>
<dbReference type="GO" id="GO:0005464">
    <property type="term" value="F:UDP-xylose transmembrane transporter activity"/>
    <property type="evidence" value="ECO:0007669"/>
    <property type="project" value="TreeGrafter"/>
</dbReference>
<comment type="caution">
    <text evidence="9">The sequence shown here is derived from an EMBL/GenBank/DDBJ whole genome shotgun (WGS) entry which is preliminary data.</text>
</comment>
<evidence type="ECO:0000256" key="2">
    <source>
        <dbReference type="ARBA" id="ARBA00022448"/>
    </source>
</evidence>
<dbReference type="OrthoDB" id="999962at2759"/>
<keyword evidence="2" id="KW-0813">Transport</keyword>
<evidence type="ECO:0000256" key="7">
    <source>
        <dbReference type="SAM" id="MobiDB-lite"/>
    </source>
</evidence>
<dbReference type="InterPro" id="IPR037185">
    <property type="entry name" value="EmrE-like"/>
</dbReference>
<keyword evidence="3" id="KW-0762">Sugar transport</keyword>
<feature type="transmembrane region" description="Helical" evidence="8">
    <location>
        <begin position="189"/>
        <end position="210"/>
    </location>
</feature>
<dbReference type="PANTHER" id="PTHR10778">
    <property type="entry name" value="SOLUTE CARRIER FAMILY 35 MEMBER B"/>
    <property type="match status" value="1"/>
</dbReference>
<dbReference type="EMBL" id="JABBWE010000076">
    <property type="protein sequence ID" value="KAG1787675.1"/>
    <property type="molecule type" value="Genomic_DNA"/>
</dbReference>